<comment type="catalytic activity">
    <reaction evidence="3">
        <text>Thiol-dependent hydrolysis of ester, thioester, amide, peptide and isopeptide bonds formed by the C-terminal Gly of ubiquitin (a 76-residue protein attached to proteins as an intracellular targeting signal).</text>
        <dbReference type="EC" id="3.4.19.12"/>
    </reaction>
</comment>
<dbReference type="PROSITE" id="PS50235">
    <property type="entry name" value="USP_3"/>
    <property type="match status" value="1"/>
</dbReference>
<dbReference type="EnsemblPlants" id="Kaladp0067s0215.4.v1.1">
    <property type="protein sequence ID" value="Kaladp0067s0215.4.v1.1"/>
    <property type="gene ID" value="Kaladp0067s0215.v1.1"/>
</dbReference>
<dbReference type="AlphaFoldDB" id="A0A7N0UII0"/>
<evidence type="ECO:0000256" key="3">
    <source>
        <dbReference type="RuleBase" id="RU366025"/>
    </source>
</evidence>
<feature type="domain" description="USP" evidence="5">
    <location>
        <begin position="306"/>
        <end position="899"/>
    </location>
</feature>
<evidence type="ECO:0000256" key="1">
    <source>
        <dbReference type="ARBA" id="ARBA00009085"/>
    </source>
</evidence>
<dbReference type="InterPro" id="IPR001394">
    <property type="entry name" value="Peptidase_C19_UCH"/>
</dbReference>
<dbReference type="InterPro" id="IPR028889">
    <property type="entry name" value="USP"/>
</dbReference>
<reference evidence="7" key="1">
    <citation type="submission" date="2021-01" db="UniProtKB">
        <authorList>
            <consortium name="EnsemblPlants"/>
        </authorList>
    </citation>
    <scope>IDENTIFICATION</scope>
</reference>
<dbReference type="PROSITE" id="PS51283">
    <property type="entry name" value="DUSP"/>
    <property type="match status" value="1"/>
</dbReference>
<dbReference type="PROSITE" id="PS00972">
    <property type="entry name" value="USP_1"/>
    <property type="match status" value="1"/>
</dbReference>
<accession>A0A7N0UII0</accession>
<dbReference type="PANTHER" id="PTHR21646">
    <property type="entry name" value="UBIQUITIN CARBOXYL-TERMINAL HYDROLASE"/>
    <property type="match status" value="1"/>
</dbReference>
<protein>
    <recommendedName>
        <fullName evidence="3">Ubiquitin carboxyl-terminal hydrolase</fullName>
        <ecNumber evidence="3">3.4.19.12</ecNumber>
    </recommendedName>
</protein>
<evidence type="ECO:0000259" key="5">
    <source>
        <dbReference type="PROSITE" id="PS50235"/>
    </source>
</evidence>
<dbReference type="Gene3D" id="3.90.70.10">
    <property type="entry name" value="Cysteine proteinases"/>
    <property type="match status" value="2"/>
</dbReference>
<comment type="similarity">
    <text evidence="1 3">Belongs to the peptidase C19 family.</text>
</comment>
<feature type="domain" description="DUSP" evidence="6">
    <location>
        <begin position="19"/>
        <end position="135"/>
    </location>
</feature>
<evidence type="ECO:0000313" key="7">
    <source>
        <dbReference type="EnsemblPlants" id="Kaladp0067s0215.1.v1.1"/>
    </source>
</evidence>
<keyword evidence="3" id="KW-0833">Ubl conjugation pathway</keyword>
<dbReference type="InterPro" id="IPR035927">
    <property type="entry name" value="DUSP-like_sf"/>
</dbReference>
<dbReference type="EnsemblPlants" id="Kaladp0067s0215.1.v1.1">
    <property type="protein sequence ID" value="Kaladp0067s0215.1.v1.1"/>
    <property type="gene ID" value="Kaladp0067s0215.v1.1"/>
</dbReference>
<dbReference type="Gramene" id="Kaladp0067s0215.1.v1.1">
    <property type="protein sequence ID" value="Kaladp0067s0215.1.v1.1"/>
    <property type="gene ID" value="Kaladp0067s0215.v1.1"/>
</dbReference>
<dbReference type="GO" id="GO:0016579">
    <property type="term" value="P:protein deubiquitination"/>
    <property type="evidence" value="ECO:0007669"/>
    <property type="project" value="InterPro"/>
</dbReference>
<keyword evidence="3" id="KW-0645">Protease</keyword>
<evidence type="ECO:0000256" key="4">
    <source>
        <dbReference type="SAM" id="MobiDB-lite"/>
    </source>
</evidence>
<dbReference type="Pfam" id="PF00443">
    <property type="entry name" value="UCH"/>
    <property type="match status" value="1"/>
</dbReference>
<dbReference type="Pfam" id="PF06337">
    <property type="entry name" value="DUSP"/>
    <property type="match status" value="1"/>
</dbReference>
<feature type="region of interest" description="Disordered" evidence="4">
    <location>
        <begin position="230"/>
        <end position="274"/>
    </location>
</feature>
<dbReference type="SUPFAM" id="SSF54001">
    <property type="entry name" value="Cysteine proteinases"/>
    <property type="match status" value="1"/>
</dbReference>
<dbReference type="InterPro" id="IPR050185">
    <property type="entry name" value="Ub_carboxyl-term_hydrolase"/>
</dbReference>
<organism evidence="7 8">
    <name type="scientific">Kalanchoe fedtschenkoi</name>
    <name type="common">Lavender scallops</name>
    <name type="synonym">South American air plant</name>
    <dbReference type="NCBI Taxonomy" id="63787"/>
    <lineage>
        <taxon>Eukaryota</taxon>
        <taxon>Viridiplantae</taxon>
        <taxon>Streptophyta</taxon>
        <taxon>Embryophyta</taxon>
        <taxon>Tracheophyta</taxon>
        <taxon>Spermatophyta</taxon>
        <taxon>Magnoliopsida</taxon>
        <taxon>eudicotyledons</taxon>
        <taxon>Gunneridae</taxon>
        <taxon>Pentapetalae</taxon>
        <taxon>Saxifragales</taxon>
        <taxon>Crassulaceae</taxon>
        <taxon>Kalanchoe</taxon>
    </lineage>
</organism>
<dbReference type="PANTHER" id="PTHR21646:SF46">
    <property type="entry name" value="UBIQUITIN CARBOXYL-TERMINAL HYDROLASE"/>
    <property type="match status" value="1"/>
</dbReference>
<feature type="compositionally biased region" description="Polar residues" evidence="4">
    <location>
        <begin position="247"/>
        <end position="272"/>
    </location>
</feature>
<dbReference type="GO" id="GO:0006508">
    <property type="term" value="P:proteolysis"/>
    <property type="evidence" value="ECO:0007669"/>
    <property type="project" value="UniProtKB-KW"/>
</dbReference>
<sequence length="901" mass="102141">MTVVDSGFMMETGDIYLRCSAEEERRIIKELVALSEANLTPGNSYYRWFASWQRYAGQSYDEPSSPSVHDPLLGSFSRPGPIDNSELLCDTTSIQKTYLELNLGLEEGRDLVPQEAWEKLLYWYKGRPELPRKLISQGLHEKNFAEEVYPLRLNLIDSWNGNQYVLRFSKQAFIYELYERLCAQFGLWQEKAGSMANNHFLFVVCGHNCSSINERIKILLEASEYGSFPSEPGAASPETSLALGRNGPSTSTLTNTSDSHSSSCLSKGTNSLKGGCPDSLSSRFEGVEDEHGSVTAKKKEVVLGLVGLQNLGNTCFMNSALQCLSHTPPFVKYFFLDYTADINTGNPLGKRGELANAFGDLLMKLWIFGEHAFPPRIFKDQLSCFAPQFSGYDQHDAHEFLIFLLNGLHEDLNRVKLKPYIESKDYDCRPNKEIAEESWMYHMAINDSMVVDKCQGQSTSTLCCPDCGKISITFDHFMSLSLPLPLLPLPATVTRTMIVTVFYGDGSGLPMPYTVTVTKSGYLNDLIQALTSACCLTCDERLLLAEVYGHQIYQYLENLITPLSNIKNEDCLIAYRLPNLAGLTRLEIIHQRNGKYVSDSLRSGERKLLGSPLITYIEEDCVCGAVIDRCVTRVFSPLKRSTYLTKFPCNKKNAFLPSEINSVIHSSDTQSLSQSVVDEKDDEKSNSDLTFHFSLVDSDGKISSPLEADTLVRSSQSIKILLDWSDKDHEMYDSTYLEHIPEVKAAKQEVFSLPSILEAYLKEEPLGPDDMWRCPRCKEFKRALMKLDLWRLPDILLFHLKRFTYDRYTTNKLDALVNFPIHNFDLSKFMGDVSKQRIYLYELYAIINHYGDLCGGHYTAMIKLIEENKWYHFDDSHVSSINETDIKTSAAYVLFYRRVQA</sequence>
<name>A0A7N0UII0_KALFE</name>
<dbReference type="InterPro" id="IPR038765">
    <property type="entry name" value="Papain-like_cys_pep_sf"/>
</dbReference>
<dbReference type="Gene3D" id="3.30.2230.10">
    <property type="entry name" value="DUSP-like"/>
    <property type="match status" value="1"/>
</dbReference>
<evidence type="ECO:0000259" key="6">
    <source>
        <dbReference type="PROSITE" id="PS51283"/>
    </source>
</evidence>
<keyword evidence="3" id="KW-0788">Thiol protease</keyword>
<keyword evidence="3" id="KW-0378">Hydrolase</keyword>
<dbReference type="Gramene" id="Kaladp0067s0215.4.v1.1">
    <property type="protein sequence ID" value="Kaladp0067s0215.4.v1.1"/>
    <property type="gene ID" value="Kaladp0067s0215.v1.1"/>
</dbReference>
<dbReference type="EC" id="3.4.19.12" evidence="3"/>
<dbReference type="SMART" id="SM00695">
    <property type="entry name" value="DUSP"/>
    <property type="match status" value="1"/>
</dbReference>
<dbReference type="SUPFAM" id="SSF143791">
    <property type="entry name" value="DUSP-like"/>
    <property type="match status" value="1"/>
</dbReference>
<dbReference type="GO" id="GO:0004843">
    <property type="term" value="F:cysteine-type deubiquitinase activity"/>
    <property type="evidence" value="ECO:0007669"/>
    <property type="project" value="UniProtKB-UniRule"/>
</dbReference>
<dbReference type="Proteomes" id="UP000594263">
    <property type="component" value="Unplaced"/>
</dbReference>
<dbReference type="InterPro" id="IPR006615">
    <property type="entry name" value="Pept_C19_DUSP"/>
</dbReference>
<dbReference type="CDD" id="cd02674">
    <property type="entry name" value="Peptidase_C19R"/>
    <property type="match status" value="1"/>
</dbReference>
<dbReference type="InterPro" id="IPR018200">
    <property type="entry name" value="USP_CS"/>
</dbReference>
<keyword evidence="8" id="KW-1185">Reference proteome</keyword>
<evidence type="ECO:0000256" key="2">
    <source>
        <dbReference type="ARBA" id="ARBA00037450"/>
    </source>
</evidence>
<dbReference type="PROSITE" id="PS00973">
    <property type="entry name" value="USP_2"/>
    <property type="match status" value="1"/>
</dbReference>
<comment type="function">
    <text evidence="2 3">Recognizes and hydrolyzes the peptide bond at the C-terminal Gly of ubiquitin. Involved in the processing of poly-ubiquitin precursors as well as that of ubiquitinated proteins.</text>
</comment>
<evidence type="ECO:0000313" key="8">
    <source>
        <dbReference type="Proteomes" id="UP000594263"/>
    </source>
</evidence>
<proteinExistence type="inferred from homology"/>